<evidence type="ECO:0000313" key="1">
    <source>
        <dbReference type="EMBL" id="EMC94842.1"/>
    </source>
</evidence>
<dbReference type="Proteomes" id="UP000011761">
    <property type="component" value="Unassembled WGS sequence"/>
</dbReference>
<keyword evidence="2" id="KW-1185">Reference proteome</keyword>
<dbReference type="EMBL" id="KB445558">
    <property type="protein sequence ID" value="EMC94842.1"/>
    <property type="molecule type" value="Genomic_DNA"/>
</dbReference>
<evidence type="ECO:0000313" key="2">
    <source>
        <dbReference type="Proteomes" id="UP000011761"/>
    </source>
</evidence>
<reference evidence="1 2" key="1">
    <citation type="journal article" date="2012" name="PLoS Pathog.">
        <title>Diverse lifestyles and strategies of plant pathogenesis encoded in the genomes of eighteen Dothideomycetes fungi.</title>
        <authorList>
            <person name="Ohm R.A."/>
            <person name="Feau N."/>
            <person name="Henrissat B."/>
            <person name="Schoch C.L."/>
            <person name="Horwitz B.A."/>
            <person name="Barry K.W."/>
            <person name="Condon B.J."/>
            <person name="Copeland A.C."/>
            <person name="Dhillon B."/>
            <person name="Glaser F."/>
            <person name="Hesse C.N."/>
            <person name="Kosti I."/>
            <person name="LaButti K."/>
            <person name="Lindquist E.A."/>
            <person name="Lucas S."/>
            <person name="Salamov A.A."/>
            <person name="Bradshaw R.E."/>
            <person name="Ciuffetti L."/>
            <person name="Hamelin R.C."/>
            <person name="Kema G.H.J."/>
            <person name="Lawrence C."/>
            <person name="Scott J.A."/>
            <person name="Spatafora J.W."/>
            <person name="Turgeon B.G."/>
            <person name="de Wit P.J.G.M."/>
            <person name="Zhong S."/>
            <person name="Goodwin S.B."/>
            <person name="Grigoriev I.V."/>
        </authorList>
    </citation>
    <scope>NUCLEOTIDE SEQUENCE [LARGE SCALE GENOMIC DNA]</scope>
    <source>
        <strain evidence="1 2">UAMH 10762</strain>
    </source>
</reference>
<name>M2LKN2_BAUPA</name>
<organism evidence="1 2">
    <name type="scientific">Baudoinia panamericana (strain UAMH 10762)</name>
    <name type="common">Angels' share fungus</name>
    <name type="synonym">Baudoinia compniacensis (strain UAMH 10762)</name>
    <dbReference type="NCBI Taxonomy" id="717646"/>
    <lineage>
        <taxon>Eukaryota</taxon>
        <taxon>Fungi</taxon>
        <taxon>Dikarya</taxon>
        <taxon>Ascomycota</taxon>
        <taxon>Pezizomycotina</taxon>
        <taxon>Dothideomycetes</taxon>
        <taxon>Dothideomycetidae</taxon>
        <taxon>Mycosphaerellales</taxon>
        <taxon>Teratosphaeriaceae</taxon>
        <taxon>Baudoinia</taxon>
    </lineage>
</organism>
<proteinExistence type="predicted"/>
<gene>
    <name evidence="1" type="ORF">BAUCODRAFT_564099</name>
</gene>
<sequence>MHKHRQQPVHHRLVSLLQAASSRALRCHVGRLHLRPAGMQLITRCISATTTRPIILGSPRMSLYTSHSHAIQDPVTGTHFRLPSPPPQMSCWSAVYITDLSASISRCIWLLMHTV</sequence>
<protein>
    <submittedName>
        <fullName evidence="1">Uncharacterized protein</fullName>
    </submittedName>
</protein>
<accession>M2LKN2</accession>
<dbReference type="RefSeq" id="XP_007678517.1">
    <property type="nucleotide sequence ID" value="XM_007680327.1"/>
</dbReference>
<dbReference type="AlphaFoldDB" id="M2LKN2"/>
<dbReference type="HOGENOM" id="CLU_2108600_0_0_1"/>
<dbReference type="KEGG" id="bcom:BAUCODRAFT_564099"/>
<dbReference type="GeneID" id="19115531"/>